<accession>A0A8H5M0I3</accession>
<feature type="transmembrane region" description="Helical" evidence="2">
    <location>
        <begin position="162"/>
        <end position="181"/>
    </location>
</feature>
<feature type="transmembrane region" description="Helical" evidence="2">
    <location>
        <begin position="217"/>
        <end position="240"/>
    </location>
</feature>
<evidence type="ECO:0000313" key="4">
    <source>
        <dbReference type="Proteomes" id="UP000518752"/>
    </source>
</evidence>
<keyword evidence="2" id="KW-0472">Membrane</keyword>
<evidence type="ECO:0000313" key="3">
    <source>
        <dbReference type="EMBL" id="KAF5376805.1"/>
    </source>
</evidence>
<feature type="transmembrane region" description="Helical" evidence="2">
    <location>
        <begin position="136"/>
        <end position="156"/>
    </location>
</feature>
<feature type="compositionally biased region" description="Low complexity" evidence="1">
    <location>
        <begin position="557"/>
        <end position="566"/>
    </location>
</feature>
<sequence>MIGADVSLLYLNLRLVLSRPKPRSSSGPDSGFPLSGLPLYRFNLHSFVMSAVPSLTSLLPEKSYLVAYSVPLLLISLILAFAGAFLTLDRTRKFRPRYDALPGNYVLENDVRSFGRVKVIFDWFANLEGGLGGLMLGYAFGVHLSTFLSLLVQAASPSVSPLSPVSFIPTYLLSGLFTLVLAGRYSILALLFSSISGAFTFALGVSIIIHPNLRTRVVLVSVIVTLLSVAVGCCSFIPALRSFKHPLIRFSTSAVGAFGVTMSISLLSSTASSWSSPYSHLYLDTSPVTAPSSLEWGTPAEKGFSVLFCVLLLLGTTCDWALWKKFGECPDEKWDTYLAEYADNLPNDKNRAGSFQPLTSAWDRLFGRGESVGAKANFWRNKAVLPLAEVKMTSGLDIDIKYPQSSPGLTRTGYPHKLRRYDSNFSPTSTLTAVNDEPLSMYKSAPGLLKKGGRRSTGGKSVSTASLRGNGFQRKEVVKFRPLDTGEFSESDDDDLDYEKEMGKLKAMRRRTKDGTISRPLTPASSDKQGDGPPDYSDFESDVERGKPVVREQDIASSFPSFPTPSRTEEWTPEFLRRHRTSHSLSHSQSVPSISGAQNLPAPVPLPASPSLLVALDRIERARREVYDQSHPRLGHPGTDAVTGATATQGDTAGIREEGRGQRWEEFWQEVQVKGQYQGPESVGVGRR</sequence>
<evidence type="ECO:0008006" key="5">
    <source>
        <dbReference type="Google" id="ProtNLM"/>
    </source>
</evidence>
<feature type="compositionally biased region" description="Low complexity" evidence="1">
    <location>
        <begin position="638"/>
        <end position="653"/>
    </location>
</feature>
<feature type="transmembrane region" description="Helical" evidence="2">
    <location>
        <begin position="65"/>
        <end position="88"/>
    </location>
</feature>
<gene>
    <name evidence="3" type="ORF">D9757_008905</name>
</gene>
<dbReference type="EMBL" id="JAACJN010000087">
    <property type="protein sequence ID" value="KAF5376805.1"/>
    <property type="molecule type" value="Genomic_DNA"/>
</dbReference>
<dbReference type="OrthoDB" id="3364886at2759"/>
<keyword evidence="2" id="KW-1133">Transmembrane helix</keyword>
<name>A0A8H5M0I3_9AGAR</name>
<evidence type="ECO:0000256" key="2">
    <source>
        <dbReference type="SAM" id="Phobius"/>
    </source>
</evidence>
<feature type="compositionally biased region" description="Low complexity" evidence="1">
    <location>
        <begin position="583"/>
        <end position="595"/>
    </location>
</feature>
<feature type="transmembrane region" description="Helical" evidence="2">
    <location>
        <begin position="188"/>
        <end position="211"/>
    </location>
</feature>
<dbReference type="AlphaFoldDB" id="A0A8H5M0I3"/>
<protein>
    <recommendedName>
        <fullName evidence="5">DUF4203 domain-containing protein</fullName>
    </recommendedName>
</protein>
<proteinExistence type="predicted"/>
<keyword evidence="4" id="KW-1185">Reference proteome</keyword>
<keyword evidence="2" id="KW-0812">Transmembrane</keyword>
<organism evidence="3 4">
    <name type="scientific">Collybiopsis confluens</name>
    <dbReference type="NCBI Taxonomy" id="2823264"/>
    <lineage>
        <taxon>Eukaryota</taxon>
        <taxon>Fungi</taxon>
        <taxon>Dikarya</taxon>
        <taxon>Basidiomycota</taxon>
        <taxon>Agaricomycotina</taxon>
        <taxon>Agaricomycetes</taxon>
        <taxon>Agaricomycetidae</taxon>
        <taxon>Agaricales</taxon>
        <taxon>Marasmiineae</taxon>
        <taxon>Omphalotaceae</taxon>
        <taxon>Collybiopsis</taxon>
    </lineage>
</organism>
<feature type="compositionally biased region" description="Basic and acidic residues" evidence="1">
    <location>
        <begin position="542"/>
        <end position="554"/>
    </location>
</feature>
<feature type="region of interest" description="Disordered" evidence="1">
    <location>
        <begin position="625"/>
        <end position="660"/>
    </location>
</feature>
<feature type="region of interest" description="Disordered" evidence="1">
    <location>
        <begin position="446"/>
        <end position="468"/>
    </location>
</feature>
<evidence type="ECO:0000256" key="1">
    <source>
        <dbReference type="SAM" id="MobiDB-lite"/>
    </source>
</evidence>
<comment type="caution">
    <text evidence="3">The sequence shown here is derived from an EMBL/GenBank/DDBJ whole genome shotgun (WGS) entry which is preliminary data.</text>
</comment>
<reference evidence="3 4" key="1">
    <citation type="journal article" date="2020" name="ISME J.">
        <title>Uncovering the hidden diversity of litter-decomposition mechanisms in mushroom-forming fungi.</title>
        <authorList>
            <person name="Floudas D."/>
            <person name="Bentzer J."/>
            <person name="Ahren D."/>
            <person name="Johansson T."/>
            <person name="Persson P."/>
            <person name="Tunlid A."/>
        </authorList>
    </citation>
    <scope>NUCLEOTIDE SEQUENCE [LARGE SCALE GENOMIC DNA]</scope>
    <source>
        <strain evidence="3 4">CBS 406.79</strain>
    </source>
</reference>
<dbReference type="Proteomes" id="UP000518752">
    <property type="component" value="Unassembled WGS sequence"/>
</dbReference>
<feature type="region of interest" description="Disordered" evidence="1">
    <location>
        <begin position="504"/>
        <end position="602"/>
    </location>
</feature>